<dbReference type="EMBL" id="AOLZ01000019">
    <property type="protein sequence ID" value="EMA36415.1"/>
    <property type="molecule type" value="Genomic_DNA"/>
</dbReference>
<accession>M0LWE2</accession>
<dbReference type="PATRIC" id="fig|358396.7.peg.661"/>
<evidence type="ECO:0000259" key="2">
    <source>
        <dbReference type="Pfam" id="PF12705"/>
    </source>
</evidence>
<dbReference type="Proteomes" id="UP000186547">
    <property type="component" value="Chromosome"/>
</dbReference>
<sequence>MTDRAPGSDRDAETTPDSISVEGLRTYLQCPRRYEFAHVDGLEGEETDREDESTVDRVALLRRALCDALAEAAGDVDPETLAERATRRLATLWDDHDEHFHSRAQRRHERRVLEATLEAYVDRVGADHAAGIARLEDEREADRPLVGPDLELSTTVQSSSGGPEGGSGAGESEADADLAPVTLEAPVDYVYADGSSLVAVRFVPTLWPLSYLRYRSDWERVEDRFVDHFDPEADAFDPGPAAALLETAVILDGLRNYRDRLGLTERTCRYVQIPLADRSNASINWVRETVETDIEVVDLTDVYVDHHTFGMTHEHRNETVDGRLESVVDRVRAGAFDPGERWADVRDEECPDCEYRVCCGDYLETEVGFDA</sequence>
<dbReference type="RefSeq" id="WP_007140397.1">
    <property type="nucleotide sequence ID" value="NZ_AOLZ01000019.1"/>
</dbReference>
<evidence type="ECO:0000256" key="1">
    <source>
        <dbReference type="SAM" id="MobiDB-lite"/>
    </source>
</evidence>
<evidence type="ECO:0000313" key="4">
    <source>
        <dbReference type="EMBL" id="EMA36415.1"/>
    </source>
</evidence>
<evidence type="ECO:0000313" key="6">
    <source>
        <dbReference type="Proteomes" id="UP000186547"/>
    </source>
</evidence>
<dbReference type="AlphaFoldDB" id="M0LWE2"/>
<dbReference type="KEGG" id="hlc:CHINAEXTREME00025"/>
<feature type="region of interest" description="Disordered" evidence="1">
    <location>
        <begin position="133"/>
        <end position="174"/>
    </location>
</feature>
<reference evidence="3" key="3">
    <citation type="submission" date="2017-01" db="EMBL/GenBank/DDBJ databases">
        <authorList>
            <person name="Mah S.A."/>
            <person name="Swanson W.J."/>
            <person name="Moy G.W."/>
            <person name="Vacquier V.D."/>
        </authorList>
    </citation>
    <scope>NUCLEOTIDE SEQUENCE</scope>
    <source>
        <strain evidence="3">AJ5</strain>
    </source>
</reference>
<dbReference type="InterPro" id="IPR038726">
    <property type="entry name" value="PDDEXK_AddAB-type"/>
</dbReference>
<dbReference type="Proteomes" id="UP000011555">
    <property type="component" value="Unassembled WGS sequence"/>
</dbReference>
<feature type="region of interest" description="Disordered" evidence="1">
    <location>
        <begin position="1"/>
        <end position="20"/>
    </location>
</feature>
<keyword evidence="5" id="KW-1185">Reference proteome</keyword>
<evidence type="ECO:0000313" key="5">
    <source>
        <dbReference type="Proteomes" id="UP000011555"/>
    </source>
</evidence>
<dbReference type="STRING" id="358396.CHINAEXTREME_00025"/>
<dbReference type="GeneID" id="30919464"/>
<dbReference type="EMBL" id="CP019285">
    <property type="protein sequence ID" value="APW96242.1"/>
    <property type="molecule type" value="Genomic_DNA"/>
</dbReference>
<proteinExistence type="predicted"/>
<feature type="domain" description="PD-(D/E)XK endonuclease-like" evidence="2">
    <location>
        <begin position="19"/>
        <end position="126"/>
    </location>
</feature>
<organism evidence="4 5">
    <name type="scientific">Natronobacterium lacisalsi AJ5</name>
    <dbReference type="NCBI Taxonomy" id="358396"/>
    <lineage>
        <taxon>Archaea</taxon>
        <taxon>Methanobacteriati</taxon>
        <taxon>Methanobacteriota</taxon>
        <taxon>Stenosarchaea group</taxon>
        <taxon>Halobacteria</taxon>
        <taxon>Halobacteriales</taxon>
        <taxon>Natrialbaceae</taxon>
        <taxon>Natronobacterium</taxon>
    </lineage>
</organism>
<gene>
    <name evidence="4" type="ORF">C445_03253</name>
    <name evidence="3" type="ORF">CHINAEXTREME_00025</name>
</gene>
<evidence type="ECO:0000313" key="3">
    <source>
        <dbReference type="EMBL" id="APW96242.1"/>
    </source>
</evidence>
<name>M0LWE2_NATLA</name>
<reference evidence="3 6" key="1">
    <citation type="journal article" date="2011" name="J. Bacteriol.">
        <title>Genome sequence of Halobiforma lacisalsi AJ5, an extremely halophilic archaeon which harbors a bop gene.</title>
        <authorList>
            <person name="Jiang X."/>
            <person name="Wang S."/>
            <person name="Cheng H."/>
            <person name="Huo Y."/>
            <person name="Zhang X."/>
            <person name="Zhu X."/>
            <person name="Han X."/>
            <person name="Ni P."/>
            <person name="Wu M."/>
        </authorList>
    </citation>
    <scope>NUCLEOTIDE SEQUENCE [LARGE SCALE GENOMIC DNA]</scope>
    <source>
        <strain evidence="3 6">AJ5</strain>
    </source>
</reference>
<protein>
    <recommendedName>
        <fullName evidence="2">PD-(D/E)XK endonuclease-like domain-containing protein</fullName>
    </recommendedName>
</protein>
<feature type="compositionally biased region" description="Basic and acidic residues" evidence="1">
    <location>
        <begin position="1"/>
        <end position="13"/>
    </location>
</feature>
<dbReference type="eggNOG" id="arCOG11190">
    <property type="taxonomic scope" value="Archaea"/>
</dbReference>
<feature type="compositionally biased region" description="Basic and acidic residues" evidence="1">
    <location>
        <begin position="134"/>
        <end position="143"/>
    </location>
</feature>
<reference evidence="4 5" key="2">
    <citation type="journal article" date="2014" name="PLoS Genet.">
        <title>Phylogenetically driven sequencing of extremely halophilic archaea reveals strategies for static and dynamic osmo-response.</title>
        <authorList>
            <person name="Becker E.A."/>
            <person name="Seitzer P.M."/>
            <person name="Tritt A."/>
            <person name="Larsen D."/>
            <person name="Krusor M."/>
            <person name="Yao A.I."/>
            <person name="Wu D."/>
            <person name="Madern D."/>
            <person name="Eisen J.A."/>
            <person name="Darling A.E."/>
            <person name="Facciotti M.T."/>
        </authorList>
    </citation>
    <scope>NUCLEOTIDE SEQUENCE [LARGE SCALE GENOMIC DNA]</scope>
    <source>
        <strain evidence="4 5">AJ5</strain>
    </source>
</reference>
<dbReference type="Pfam" id="PF12705">
    <property type="entry name" value="PDDEXK_1"/>
    <property type="match status" value="1"/>
</dbReference>